<evidence type="ECO:0000313" key="1">
    <source>
        <dbReference type="EMBL" id="AKV02797.1"/>
    </source>
</evidence>
<protein>
    <submittedName>
        <fullName evidence="1">Uncharacterized protein</fullName>
    </submittedName>
</protein>
<dbReference type="STRING" id="1391654.AKJ09_09460"/>
<sequence>MTKQFGFLPLDEFIRTPPASVSRRLSSTIELDGASSPP</sequence>
<accession>A0A0K1QAW0</accession>
<proteinExistence type="predicted"/>
<name>A0A0K1QAW0_9BACT</name>
<dbReference type="Proteomes" id="UP000064967">
    <property type="component" value="Chromosome"/>
</dbReference>
<dbReference type="KEGG" id="llu:AKJ09_09460"/>
<keyword evidence="2" id="KW-1185">Reference proteome</keyword>
<gene>
    <name evidence="1" type="ORF">AKJ09_09460</name>
</gene>
<dbReference type="EMBL" id="CP012333">
    <property type="protein sequence ID" value="AKV02797.1"/>
    <property type="molecule type" value="Genomic_DNA"/>
</dbReference>
<reference evidence="1 2" key="1">
    <citation type="submission" date="2015-08" db="EMBL/GenBank/DDBJ databases">
        <authorList>
            <person name="Babu N.S."/>
            <person name="Beckwith C.J."/>
            <person name="Beseler K.G."/>
            <person name="Brison A."/>
            <person name="Carone J.V."/>
            <person name="Caskin T.P."/>
            <person name="Diamond M."/>
            <person name="Durham M.E."/>
            <person name="Foxe J.M."/>
            <person name="Go M."/>
            <person name="Henderson B.A."/>
            <person name="Jones I.B."/>
            <person name="McGettigan J.A."/>
            <person name="Micheletti S.J."/>
            <person name="Nasrallah M.E."/>
            <person name="Ortiz D."/>
            <person name="Piller C.R."/>
            <person name="Privatt S.R."/>
            <person name="Schneider S.L."/>
            <person name="Sharp S."/>
            <person name="Smith T.C."/>
            <person name="Stanton J.D."/>
            <person name="Ullery H.E."/>
            <person name="Wilson R.J."/>
            <person name="Serrano M.G."/>
            <person name="Buck G."/>
            <person name="Lee V."/>
            <person name="Wang Y."/>
            <person name="Carvalho R."/>
            <person name="Voegtly L."/>
            <person name="Shi R."/>
            <person name="Duckworth R."/>
            <person name="Johnson A."/>
            <person name="Loviza R."/>
            <person name="Walstead R."/>
            <person name="Shah Z."/>
            <person name="Kiflezghi M."/>
            <person name="Wade K."/>
            <person name="Ball S.L."/>
            <person name="Bradley K.W."/>
            <person name="Asai D.J."/>
            <person name="Bowman C.A."/>
            <person name="Russell D.A."/>
            <person name="Pope W.H."/>
            <person name="Jacobs-Sera D."/>
            <person name="Hendrix R.W."/>
            <person name="Hatfull G.F."/>
        </authorList>
    </citation>
    <scope>NUCLEOTIDE SEQUENCE [LARGE SCALE GENOMIC DNA]</scope>
    <source>
        <strain evidence="1 2">DSM 27648</strain>
    </source>
</reference>
<organism evidence="1 2">
    <name type="scientific">Labilithrix luteola</name>
    <dbReference type="NCBI Taxonomy" id="1391654"/>
    <lineage>
        <taxon>Bacteria</taxon>
        <taxon>Pseudomonadati</taxon>
        <taxon>Myxococcota</taxon>
        <taxon>Polyangia</taxon>
        <taxon>Polyangiales</taxon>
        <taxon>Labilitrichaceae</taxon>
        <taxon>Labilithrix</taxon>
    </lineage>
</organism>
<dbReference type="AlphaFoldDB" id="A0A0K1QAW0"/>
<evidence type="ECO:0000313" key="2">
    <source>
        <dbReference type="Proteomes" id="UP000064967"/>
    </source>
</evidence>